<name>A0A419WDS6_9EURY</name>
<dbReference type="EMBL" id="RAPO01000003">
    <property type="protein sequence ID" value="RKD93628.1"/>
    <property type="molecule type" value="Genomic_DNA"/>
</dbReference>
<evidence type="ECO:0000313" key="3">
    <source>
        <dbReference type="Proteomes" id="UP000283805"/>
    </source>
</evidence>
<dbReference type="PANTHER" id="PTHR34293:SF1">
    <property type="entry name" value="HTH-TYPE TRANSCRIPTIONAL REGULATOR TRMBL2"/>
    <property type="match status" value="1"/>
</dbReference>
<comment type="caution">
    <text evidence="2">The sequence shown here is derived from an EMBL/GenBank/DDBJ whole genome shotgun (WGS) entry which is preliminary data.</text>
</comment>
<dbReference type="Gene3D" id="1.10.10.10">
    <property type="entry name" value="Winged helix-like DNA-binding domain superfamily/Winged helix DNA-binding domain"/>
    <property type="match status" value="1"/>
</dbReference>
<dbReference type="Proteomes" id="UP000283805">
    <property type="component" value="Unassembled WGS sequence"/>
</dbReference>
<dbReference type="PANTHER" id="PTHR34293">
    <property type="entry name" value="HTH-TYPE TRANSCRIPTIONAL REGULATOR TRMBL2"/>
    <property type="match status" value="1"/>
</dbReference>
<dbReference type="Pfam" id="PF01978">
    <property type="entry name" value="TrmB"/>
    <property type="match status" value="1"/>
</dbReference>
<dbReference type="SUPFAM" id="SSF56024">
    <property type="entry name" value="Phospholipase D/nuclease"/>
    <property type="match status" value="1"/>
</dbReference>
<protein>
    <submittedName>
        <fullName evidence="2">Sugar-specific transcriptional regulator TrmB</fullName>
    </submittedName>
</protein>
<gene>
    <name evidence="2" type="ORF">ATJ93_3259</name>
</gene>
<feature type="domain" description="Transcription regulator TrmB N-terminal" evidence="1">
    <location>
        <begin position="13"/>
        <end position="79"/>
    </location>
</feature>
<dbReference type="InterPro" id="IPR051797">
    <property type="entry name" value="TrmB-like"/>
</dbReference>
<evidence type="ECO:0000259" key="1">
    <source>
        <dbReference type="Pfam" id="PF01978"/>
    </source>
</evidence>
<accession>A0A419WDS6</accession>
<dbReference type="AlphaFoldDB" id="A0A419WDS6"/>
<dbReference type="InterPro" id="IPR002831">
    <property type="entry name" value="Tscrpt_reg_TrmB_N"/>
</dbReference>
<dbReference type="InterPro" id="IPR036388">
    <property type="entry name" value="WH-like_DNA-bd_sf"/>
</dbReference>
<proteinExistence type="predicted"/>
<sequence>MSSSDAEEAVGALEELGLTEYEARCFVALTRISKGTAREVSQVADVPRSRVYDTVERLDRKGLVEVQQTDPREYRAVPVDTACRRIREDYDSRINAAENALQQVEEPNAPDDEGMWSITQKEHVTDRVVTFLEEAEDTIHYLVAATSVVDRQIREALRSAAERGVTVYVEVPSEGVQAEYADEVPDAEIVVAPDLASTNDVYDEWPGQLLLVDQQAIVAAGVKDGDLPDVVQEMAVWTYGRDHGFAVWIRELLDNRIGHLEGTPRGEDPRGQ</sequence>
<evidence type="ECO:0000313" key="2">
    <source>
        <dbReference type="EMBL" id="RKD93628.1"/>
    </source>
</evidence>
<dbReference type="SUPFAM" id="SSF46785">
    <property type="entry name" value="Winged helix' DNA-binding domain"/>
    <property type="match status" value="1"/>
</dbReference>
<organism evidence="2 3">
    <name type="scientific">Halopiger aswanensis</name>
    <dbReference type="NCBI Taxonomy" id="148449"/>
    <lineage>
        <taxon>Archaea</taxon>
        <taxon>Methanobacteriati</taxon>
        <taxon>Methanobacteriota</taxon>
        <taxon>Stenosarchaea group</taxon>
        <taxon>Halobacteria</taxon>
        <taxon>Halobacteriales</taxon>
        <taxon>Natrialbaceae</taxon>
        <taxon>Halopiger</taxon>
    </lineage>
</organism>
<dbReference type="InterPro" id="IPR036390">
    <property type="entry name" value="WH_DNA-bd_sf"/>
</dbReference>
<keyword evidence="3" id="KW-1185">Reference proteome</keyword>
<dbReference type="Gene3D" id="3.30.870.10">
    <property type="entry name" value="Endonuclease Chain A"/>
    <property type="match status" value="1"/>
</dbReference>
<dbReference type="RefSeq" id="WP_120245621.1">
    <property type="nucleotide sequence ID" value="NZ_RAPO01000003.1"/>
</dbReference>
<reference evidence="2 3" key="1">
    <citation type="submission" date="2018-09" db="EMBL/GenBank/DDBJ databases">
        <title>Genomic Encyclopedia of Archaeal and Bacterial Type Strains, Phase II (KMG-II): from individual species to whole genera.</title>
        <authorList>
            <person name="Goeker M."/>
        </authorList>
    </citation>
    <scope>NUCLEOTIDE SEQUENCE [LARGE SCALE GENOMIC DNA]</scope>
    <source>
        <strain evidence="2 3">DSM 13151</strain>
    </source>
</reference>
<dbReference type="OrthoDB" id="30795at2157"/>